<evidence type="ECO:0000256" key="1">
    <source>
        <dbReference type="SAM" id="MobiDB-lite"/>
    </source>
</evidence>
<reference evidence="2" key="1">
    <citation type="submission" date="2020-02" db="EMBL/GenBank/DDBJ databases">
        <authorList>
            <person name="Meier V. D."/>
        </authorList>
    </citation>
    <scope>NUCLEOTIDE SEQUENCE</scope>
    <source>
        <strain evidence="2">AVDCRST_MAG21</strain>
    </source>
</reference>
<proteinExistence type="predicted"/>
<feature type="compositionally biased region" description="Low complexity" evidence="1">
    <location>
        <begin position="20"/>
        <end position="34"/>
    </location>
</feature>
<evidence type="ECO:0000313" key="2">
    <source>
        <dbReference type="EMBL" id="CAA9366034.1"/>
    </source>
</evidence>
<feature type="region of interest" description="Disordered" evidence="1">
    <location>
        <begin position="1"/>
        <end position="55"/>
    </location>
</feature>
<name>A0A6J4MQC9_9ACTN</name>
<feature type="non-terminal residue" evidence="2">
    <location>
        <position position="1"/>
    </location>
</feature>
<sequence>WTSRRAVSPSRPDWPLATAPSAPGRRLRLSSPRPGTGGAGCTRPRTCRINGPGSS</sequence>
<feature type="non-terminal residue" evidence="2">
    <location>
        <position position="55"/>
    </location>
</feature>
<organism evidence="2">
    <name type="scientific">uncultured Nocardioidaceae bacterium</name>
    <dbReference type="NCBI Taxonomy" id="253824"/>
    <lineage>
        <taxon>Bacteria</taxon>
        <taxon>Bacillati</taxon>
        <taxon>Actinomycetota</taxon>
        <taxon>Actinomycetes</taxon>
        <taxon>Propionibacteriales</taxon>
        <taxon>Nocardioidaceae</taxon>
        <taxon>environmental samples</taxon>
    </lineage>
</organism>
<protein>
    <submittedName>
        <fullName evidence="2">Uncharacterized protein</fullName>
    </submittedName>
</protein>
<gene>
    <name evidence="2" type="ORF">AVDCRST_MAG21-133</name>
</gene>
<dbReference type="EMBL" id="CADCUL010000026">
    <property type="protein sequence ID" value="CAA9366034.1"/>
    <property type="molecule type" value="Genomic_DNA"/>
</dbReference>
<dbReference type="AlphaFoldDB" id="A0A6J4MQC9"/>
<accession>A0A6J4MQC9</accession>